<evidence type="ECO:0000313" key="2">
    <source>
        <dbReference type="EMBL" id="ANW02817.1"/>
    </source>
</evidence>
<protein>
    <submittedName>
        <fullName evidence="2">Uncharacterized protein</fullName>
    </submittedName>
</protein>
<proteinExistence type="predicted"/>
<evidence type="ECO:0000256" key="1">
    <source>
        <dbReference type="SAM" id="MobiDB-lite"/>
    </source>
</evidence>
<dbReference type="AlphaFoldDB" id="A0A1B1UJE4"/>
<keyword evidence="3" id="KW-1185">Reference proteome</keyword>
<feature type="region of interest" description="Disordered" evidence="1">
    <location>
        <begin position="109"/>
        <end position="139"/>
    </location>
</feature>
<gene>
    <name evidence="2" type="ORF">LMTR13_24350</name>
</gene>
<reference evidence="2 3" key="1">
    <citation type="submission" date="2016-07" db="EMBL/GenBank/DDBJ databases">
        <title>Complete genome sequence of Bradyrhizobium icense LMTR 13T, a potential inoculant strain isolated from lima bean (Phaseolus lunatus) in Peru.</title>
        <authorList>
            <person name="Ormeno-Orrillo E."/>
            <person name="Duran D."/>
            <person name="Rogel M.A."/>
            <person name="Rey L."/>
            <person name="Imperial J."/>
            <person name="Ruiz-Argueso T."/>
            <person name="Martinez-Romero E."/>
        </authorList>
    </citation>
    <scope>NUCLEOTIDE SEQUENCE [LARGE SCALE GENOMIC DNA]</scope>
    <source>
        <strain evidence="2 3">LMTR 13</strain>
    </source>
</reference>
<accession>A0A1B1UJE4</accession>
<name>A0A1B1UJE4_9BRAD</name>
<feature type="compositionally biased region" description="Basic and acidic residues" evidence="1">
    <location>
        <begin position="120"/>
        <end position="139"/>
    </location>
</feature>
<organism evidence="2 3">
    <name type="scientific">Bradyrhizobium icense</name>
    <dbReference type="NCBI Taxonomy" id="1274631"/>
    <lineage>
        <taxon>Bacteria</taxon>
        <taxon>Pseudomonadati</taxon>
        <taxon>Pseudomonadota</taxon>
        <taxon>Alphaproteobacteria</taxon>
        <taxon>Hyphomicrobiales</taxon>
        <taxon>Nitrobacteraceae</taxon>
        <taxon>Bradyrhizobium</taxon>
    </lineage>
</organism>
<sequence length="139" mass="15192">MLHVGARADSCSIGVIQHQPSARVLNDSHCVVVGLSFHRGLPMMGRGRGRYAGPPGSHIFDDAVFVFRFHEMGLSRPINEPTGGKKMNALASKPAMENMALLSDYGRTNGIRPAFGQANRPDRRIDPERGLDDADPSRR</sequence>
<dbReference type="KEGG" id="bic:LMTR13_24350"/>
<dbReference type="EMBL" id="CP016428">
    <property type="protein sequence ID" value="ANW02817.1"/>
    <property type="molecule type" value="Genomic_DNA"/>
</dbReference>
<evidence type="ECO:0000313" key="3">
    <source>
        <dbReference type="Proteomes" id="UP000092839"/>
    </source>
</evidence>
<dbReference type="Proteomes" id="UP000092839">
    <property type="component" value="Chromosome"/>
</dbReference>